<comment type="caution">
    <text evidence="2">The sequence shown here is derived from an EMBL/GenBank/DDBJ whole genome shotgun (WGS) entry which is preliminary data.</text>
</comment>
<name>A0A9Q3WSC9_9RHOB</name>
<feature type="compositionally biased region" description="Polar residues" evidence="1">
    <location>
        <begin position="1"/>
        <end position="17"/>
    </location>
</feature>
<organism evidence="2 3">
    <name type="scientific">Ruegeria pomeroyi</name>
    <dbReference type="NCBI Taxonomy" id="89184"/>
    <lineage>
        <taxon>Bacteria</taxon>
        <taxon>Pseudomonadati</taxon>
        <taxon>Pseudomonadota</taxon>
        <taxon>Alphaproteobacteria</taxon>
        <taxon>Rhodobacterales</taxon>
        <taxon>Roseobacteraceae</taxon>
        <taxon>Ruegeria</taxon>
    </lineage>
</organism>
<evidence type="ECO:0000313" key="2">
    <source>
        <dbReference type="EMBL" id="MCE8540248.1"/>
    </source>
</evidence>
<dbReference type="RefSeq" id="WP_234222155.1">
    <property type="nucleotide sequence ID" value="NZ_JAGQAF010000029.1"/>
</dbReference>
<sequence>MKTGRSQYQSGQGTSPCGTDPDGPWDKAMIKRILAAVLIASCPAVGNAEKWEKSVTLYGWLPGLDTSISTAFGDFQSRPTGNDVLSDLDMVFMGTLEAGKGRWRFIKDIIYVDLSDTESTPFGALFGDGTVDVKMWAVSGYAAYRFSESSTASYDLAAGVRYFDLDTTLSLSAGIRPAQSLALSDSWIDPVIGLRGNWVFSDKWSATAFVDYGGFRDSSETWQILGTMNYSINEKLFARFGYRHMDVRKTIKGSDIALAISGPIIGLTYRF</sequence>
<proteinExistence type="predicted"/>
<dbReference type="SUPFAM" id="SSF56925">
    <property type="entry name" value="OMPA-like"/>
    <property type="match status" value="1"/>
</dbReference>
<reference evidence="2" key="1">
    <citation type="journal article" date="2021" name="Environ. Microbiol.">
        <title>Cryptic niche differentiation of novel sediment ecotypes of Rugeria pomeroyi correlates with nitrate respiration.</title>
        <authorList>
            <person name="Lin X."/>
            <person name="McNichol J."/>
            <person name="Chu X."/>
            <person name="Qian Y."/>
            <person name="Luo H."/>
        </authorList>
    </citation>
    <scope>NUCLEOTIDE SEQUENCE</scope>
    <source>
        <strain evidence="2">SZCCDBB064</strain>
    </source>
</reference>
<dbReference type="EMBL" id="JAGQAF010000029">
    <property type="protein sequence ID" value="MCE8540248.1"/>
    <property type="molecule type" value="Genomic_DNA"/>
</dbReference>
<dbReference type="AlphaFoldDB" id="A0A9Q3WSC9"/>
<gene>
    <name evidence="2" type="ORF">KBY27_22515</name>
</gene>
<accession>A0A9Q3WSC9</accession>
<feature type="region of interest" description="Disordered" evidence="1">
    <location>
        <begin position="1"/>
        <end position="22"/>
    </location>
</feature>
<evidence type="ECO:0000313" key="3">
    <source>
        <dbReference type="Proteomes" id="UP000813672"/>
    </source>
</evidence>
<dbReference type="InterPro" id="IPR011250">
    <property type="entry name" value="OMP/PagP_B-barrel"/>
</dbReference>
<protein>
    <submittedName>
        <fullName evidence="2">Uncharacterized protein</fullName>
    </submittedName>
</protein>
<evidence type="ECO:0000256" key="1">
    <source>
        <dbReference type="SAM" id="MobiDB-lite"/>
    </source>
</evidence>
<dbReference type="Proteomes" id="UP000813672">
    <property type="component" value="Unassembled WGS sequence"/>
</dbReference>